<dbReference type="RefSeq" id="WP_083047372.1">
    <property type="nucleotide sequence ID" value="NZ_MWQY01000001.1"/>
</dbReference>
<protein>
    <submittedName>
        <fullName evidence="1">Uncharacterized protein</fullName>
    </submittedName>
</protein>
<name>A0A1Y1S2Y4_9SPIO</name>
<dbReference type="InterPro" id="IPR054333">
    <property type="entry name" value="REase-ARP-assoc"/>
</dbReference>
<sequence length="336" mass="39834">MRIQKIDGQDYKLPNNLNNFQLEMYVHLINWKWENITKDPGHDRGIEYDAILPERYAENLRVLHRDLVSRMMEHHDRFPFRIHKYFNHMASSQAANINLFLPILLNPGANEIIRKLNPDFARLATDKLDHGWRIEYWDEPTGALNDKSAMAGTDADLAIAYYNHNDEPCLWLIEHKLTEKEFTKCGGYKSKGRTDKIRHDCTRNFREIMESKDSCYYHDICGYRYWDISEIHRDFFVNHAKHEECPFQGGMNQLWRNQLLTFAVEQQGTFMHAHFSVVRHPRNTALDASIKDYIDLIGNNSKFSIFTSRDVIQAAETLRNNSLKEWADWYRTLYKL</sequence>
<proteinExistence type="predicted"/>
<evidence type="ECO:0000313" key="2">
    <source>
        <dbReference type="Proteomes" id="UP000192343"/>
    </source>
</evidence>
<evidence type="ECO:0000313" key="1">
    <source>
        <dbReference type="EMBL" id="ORC38342.1"/>
    </source>
</evidence>
<organism evidence="1 2">
    <name type="scientific">Marispirochaeta aestuarii</name>
    <dbReference type="NCBI Taxonomy" id="1963862"/>
    <lineage>
        <taxon>Bacteria</taxon>
        <taxon>Pseudomonadati</taxon>
        <taxon>Spirochaetota</taxon>
        <taxon>Spirochaetia</taxon>
        <taxon>Spirochaetales</taxon>
        <taxon>Spirochaetaceae</taxon>
        <taxon>Marispirochaeta</taxon>
    </lineage>
</organism>
<keyword evidence="2" id="KW-1185">Reference proteome</keyword>
<accession>A0A1Y1S2Y4</accession>
<dbReference type="EMBL" id="MWQY01000001">
    <property type="protein sequence ID" value="ORC38342.1"/>
    <property type="molecule type" value="Genomic_DNA"/>
</dbReference>
<comment type="caution">
    <text evidence="1">The sequence shown here is derived from an EMBL/GenBank/DDBJ whole genome shotgun (WGS) entry which is preliminary data.</text>
</comment>
<dbReference type="STRING" id="1963862.B4O97_00875"/>
<reference evidence="1 2" key="1">
    <citation type="submission" date="2017-03" db="EMBL/GenBank/DDBJ databases">
        <title>Draft Genome sequence of Marispirochaeta sp. strain JC444.</title>
        <authorList>
            <person name="Shivani Y."/>
            <person name="Subhash Y."/>
            <person name="Sasikala C."/>
            <person name="Ramana C."/>
        </authorList>
    </citation>
    <scope>NUCLEOTIDE SEQUENCE [LARGE SCALE GENOMIC DNA]</scope>
    <source>
        <strain evidence="1 2">JC444</strain>
    </source>
</reference>
<dbReference type="AlphaFoldDB" id="A0A1Y1S2Y4"/>
<dbReference type="OrthoDB" id="1099683at2"/>
<gene>
    <name evidence="1" type="ORF">B4O97_00875</name>
</gene>
<dbReference type="Proteomes" id="UP000192343">
    <property type="component" value="Unassembled WGS sequence"/>
</dbReference>
<dbReference type="Pfam" id="PF22558">
    <property type="entry name" value="REase-ARP"/>
    <property type="match status" value="1"/>
</dbReference>